<evidence type="ECO:0000313" key="2">
    <source>
        <dbReference type="EMBL" id="KAH8976432.1"/>
    </source>
</evidence>
<evidence type="ECO:0000259" key="1">
    <source>
        <dbReference type="Pfam" id="PF20231"/>
    </source>
</evidence>
<protein>
    <recommendedName>
        <fullName evidence="1">DUF6589 domain-containing protein</fullName>
    </recommendedName>
</protein>
<dbReference type="Pfam" id="PF20231">
    <property type="entry name" value="DUF6589"/>
    <property type="match status" value="1"/>
</dbReference>
<dbReference type="InterPro" id="IPR046496">
    <property type="entry name" value="DUF6589"/>
</dbReference>
<dbReference type="Proteomes" id="UP001201163">
    <property type="component" value="Unassembled WGS sequence"/>
</dbReference>
<comment type="caution">
    <text evidence="2">The sequence shown here is derived from an EMBL/GenBank/DDBJ whole genome shotgun (WGS) entry which is preliminary data.</text>
</comment>
<evidence type="ECO:0000313" key="3">
    <source>
        <dbReference type="Proteomes" id="UP001201163"/>
    </source>
</evidence>
<name>A0AAD4L223_9AGAM</name>
<feature type="domain" description="DUF6589" evidence="1">
    <location>
        <begin position="2"/>
        <end position="330"/>
    </location>
</feature>
<dbReference type="AlphaFoldDB" id="A0AAD4L223"/>
<proteinExistence type="predicted"/>
<accession>A0AAD4L223</accession>
<gene>
    <name evidence="2" type="ORF">EDB92DRAFT_1938755</name>
</gene>
<dbReference type="EMBL" id="JAKELL010000704">
    <property type="protein sequence ID" value="KAH8976432.1"/>
    <property type="molecule type" value="Genomic_DNA"/>
</dbReference>
<keyword evidence="3" id="KW-1185">Reference proteome</keyword>
<sequence>MENLLRQGGLGDPTELDFESNGDVDISDFVLLVHGDLLTKERLDTVRDSRSLINNTPKNRFQFVVFVLGLFHYKMACVDALWRTYLQVKEGREDVNSTYQHVGILRPRETGLMMTKPGFRQMHNVVHHELRAVILECWRKESSRLVSADSESASLKAFAETKPNWELIVKISEDIVRKYVATTGGLRQSRAKPESERDQQFENQALQNRDYLLYVDLCNAINVGDVGRVEASFLHWIYVFRATGKHKYASQLARYLKNLHEVYPPELSQIVRMNMLCNPTGKPNAFRPVDWLVERNNLYMKVIYARSGPNRTMDYICQQSPLIEVFRSCHVIHTPPDMTVTIERLREHLQSTGCCEFQKGRVVEREVMDSIIKGLQTVHAKKPVQPEETHEVEASDLEAH</sequence>
<organism evidence="2 3">
    <name type="scientific">Lactarius akahatsu</name>
    <dbReference type="NCBI Taxonomy" id="416441"/>
    <lineage>
        <taxon>Eukaryota</taxon>
        <taxon>Fungi</taxon>
        <taxon>Dikarya</taxon>
        <taxon>Basidiomycota</taxon>
        <taxon>Agaricomycotina</taxon>
        <taxon>Agaricomycetes</taxon>
        <taxon>Russulales</taxon>
        <taxon>Russulaceae</taxon>
        <taxon>Lactarius</taxon>
    </lineage>
</organism>
<reference evidence="2" key="1">
    <citation type="submission" date="2022-01" db="EMBL/GenBank/DDBJ databases">
        <title>Comparative genomics reveals a dynamic genome evolution in the ectomycorrhizal milk-cap (Lactarius) mushrooms.</title>
        <authorList>
            <consortium name="DOE Joint Genome Institute"/>
            <person name="Lebreton A."/>
            <person name="Tang N."/>
            <person name="Kuo A."/>
            <person name="LaButti K."/>
            <person name="Drula E."/>
            <person name="Barry K."/>
            <person name="Clum A."/>
            <person name="Lipzen A."/>
            <person name="Mousain D."/>
            <person name="Ng V."/>
            <person name="Wang R."/>
            <person name="Wang X."/>
            <person name="Dai Y."/>
            <person name="Henrissat B."/>
            <person name="Grigoriev I.V."/>
            <person name="Guerin-Laguette A."/>
            <person name="Yu F."/>
            <person name="Martin F.M."/>
        </authorList>
    </citation>
    <scope>NUCLEOTIDE SEQUENCE</scope>
    <source>
        <strain evidence="2">QP</strain>
    </source>
</reference>